<dbReference type="RefSeq" id="WP_182559178.1">
    <property type="nucleotide sequence ID" value="NZ_JACGWT010000002.1"/>
</dbReference>
<dbReference type="PANTHER" id="PTHR48073:SF5">
    <property type="entry name" value="O-SUCCINYLBENZOATE SYNTHASE"/>
    <property type="match status" value="1"/>
</dbReference>
<evidence type="ECO:0000256" key="6">
    <source>
        <dbReference type="NCBIfam" id="TIGR01928"/>
    </source>
</evidence>
<dbReference type="InterPro" id="IPR013341">
    <property type="entry name" value="Mandelate_racemase_N_dom"/>
</dbReference>
<proteinExistence type="predicted"/>
<comment type="cofactor">
    <cofactor evidence="1">
        <name>a divalent metal cation</name>
        <dbReference type="ChEBI" id="CHEBI:60240"/>
    </cofactor>
</comment>
<evidence type="ECO:0000313" key="9">
    <source>
        <dbReference type="Proteomes" id="UP000523079"/>
    </source>
</evidence>
<dbReference type="SFLD" id="SFLDG00180">
    <property type="entry name" value="muconate_cycloisomerase"/>
    <property type="match status" value="1"/>
</dbReference>
<name>A0A7W3IQV2_9ACTN</name>
<feature type="domain" description="Mandelate racemase/muconate lactonizing enzyme C-terminal" evidence="7">
    <location>
        <begin position="151"/>
        <end position="244"/>
    </location>
</feature>
<keyword evidence="4 8" id="KW-0456">Lyase</keyword>
<evidence type="ECO:0000313" key="8">
    <source>
        <dbReference type="EMBL" id="MBA8793579.1"/>
    </source>
</evidence>
<dbReference type="SFLD" id="SFLDS00001">
    <property type="entry name" value="Enolase"/>
    <property type="match status" value="1"/>
</dbReference>
<dbReference type="UniPathway" id="UPA01057">
    <property type="reaction ID" value="UER00165"/>
</dbReference>
<dbReference type="AlphaFoldDB" id="A0A7W3IQV2"/>
<evidence type="ECO:0000259" key="7">
    <source>
        <dbReference type="SMART" id="SM00922"/>
    </source>
</evidence>
<dbReference type="Pfam" id="PF13378">
    <property type="entry name" value="MR_MLE_C"/>
    <property type="match status" value="1"/>
</dbReference>
<evidence type="ECO:0000256" key="3">
    <source>
        <dbReference type="ARBA" id="ARBA00022842"/>
    </source>
</evidence>
<dbReference type="UniPathway" id="UPA00079"/>
<evidence type="ECO:0000256" key="2">
    <source>
        <dbReference type="ARBA" id="ARBA00022723"/>
    </source>
</evidence>
<dbReference type="InterPro" id="IPR029017">
    <property type="entry name" value="Enolase-like_N"/>
</dbReference>
<organism evidence="8 9">
    <name type="scientific">Microlunatus kandeliicorticis</name>
    <dbReference type="NCBI Taxonomy" id="1759536"/>
    <lineage>
        <taxon>Bacteria</taxon>
        <taxon>Bacillati</taxon>
        <taxon>Actinomycetota</taxon>
        <taxon>Actinomycetes</taxon>
        <taxon>Propionibacteriales</taxon>
        <taxon>Propionibacteriaceae</taxon>
        <taxon>Microlunatus</taxon>
    </lineage>
</organism>
<dbReference type="Gene3D" id="3.20.20.120">
    <property type="entry name" value="Enolase-like C-terminal domain"/>
    <property type="match status" value="1"/>
</dbReference>
<dbReference type="CDD" id="cd03317">
    <property type="entry name" value="NAAAR"/>
    <property type="match status" value="1"/>
</dbReference>
<dbReference type="EMBL" id="JACGWT010000002">
    <property type="protein sequence ID" value="MBA8793579.1"/>
    <property type="molecule type" value="Genomic_DNA"/>
</dbReference>
<dbReference type="PANTHER" id="PTHR48073">
    <property type="entry name" value="O-SUCCINYLBENZOATE SYNTHASE-RELATED"/>
    <property type="match status" value="1"/>
</dbReference>
<accession>A0A7W3IQV2</accession>
<evidence type="ECO:0000256" key="5">
    <source>
        <dbReference type="ARBA" id="ARBA00029491"/>
    </source>
</evidence>
<dbReference type="SMART" id="SM00922">
    <property type="entry name" value="MR_MLE"/>
    <property type="match status" value="1"/>
</dbReference>
<dbReference type="Pfam" id="PF02746">
    <property type="entry name" value="MR_MLE_N"/>
    <property type="match status" value="1"/>
</dbReference>
<comment type="caution">
    <text evidence="8">The sequence shown here is derived from an EMBL/GenBank/DDBJ whole genome shotgun (WGS) entry which is preliminary data.</text>
</comment>
<reference evidence="8 9" key="1">
    <citation type="submission" date="2020-07" db="EMBL/GenBank/DDBJ databases">
        <title>Sequencing the genomes of 1000 actinobacteria strains.</title>
        <authorList>
            <person name="Klenk H.-P."/>
        </authorList>
    </citation>
    <scope>NUCLEOTIDE SEQUENCE [LARGE SCALE GENOMIC DNA]</scope>
    <source>
        <strain evidence="8 9">DSM 100723</strain>
    </source>
</reference>
<gene>
    <name evidence="8" type="ORF">FHX74_001184</name>
</gene>
<dbReference type="GO" id="GO:0046872">
    <property type="term" value="F:metal ion binding"/>
    <property type="evidence" value="ECO:0007669"/>
    <property type="project" value="UniProtKB-KW"/>
</dbReference>
<dbReference type="InterPro" id="IPR029065">
    <property type="entry name" value="Enolase_C-like"/>
</dbReference>
<dbReference type="InterPro" id="IPR013342">
    <property type="entry name" value="Mandelate_racemase_C"/>
</dbReference>
<keyword evidence="2" id="KW-0479">Metal-binding</keyword>
<dbReference type="SUPFAM" id="SSF51604">
    <property type="entry name" value="Enolase C-terminal domain-like"/>
    <property type="match status" value="1"/>
</dbReference>
<dbReference type="InterPro" id="IPR010197">
    <property type="entry name" value="OSBS/NAAAR"/>
</dbReference>
<evidence type="ECO:0000256" key="1">
    <source>
        <dbReference type="ARBA" id="ARBA00001968"/>
    </source>
</evidence>
<dbReference type="Proteomes" id="UP000523079">
    <property type="component" value="Unassembled WGS sequence"/>
</dbReference>
<dbReference type="SUPFAM" id="SSF54826">
    <property type="entry name" value="Enolase N-terminal domain-like"/>
    <property type="match status" value="1"/>
</dbReference>
<dbReference type="EC" id="4.2.1.113" evidence="5 6"/>
<dbReference type="GO" id="GO:0016854">
    <property type="term" value="F:racemase and epimerase activity"/>
    <property type="evidence" value="ECO:0007669"/>
    <property type="project" value="UniProtKB-ARBA"/>
</dbReference>
<sequence>MRIDEVWLHTVRLPLVSPFTTSFGTQTDRVALLVEVRATDHGDQTSGWGECVVSEIPDYSSEWLAGSRLMLRDHLVPLLLARQAAGGLRLTAERVAPALAEVRGHRMSKAALETAVLDAELRLAGVSLADHLGSVVDRVPSGVSVGIQDSTERLLAVVEDYLDQGYVRIKLKIKPGVDVELVAAVRERFGPDVPLQVDANAAYRLLDAPRLRRLDEHDLLLIEQPLGEEDLRQHALLARQLRTPMCLDESVISADAAADAIALGAAAVINIKPGRVGGYLEARRIHDLARAHGVAVWCGGMLETGIGRAANVALAALPGFTLPGDVSASDRFYRTDITRPFVLEDGCIRVPDGPGIGVDPIPEAMAEFGVESIKVG</sequence>
<dbReference type="GO" id="GO:0009234">
    <property type="term" value="P:menaquinone biosynthetic process"/>
    <property type="evidence" value="ECO:0007669"/>
    <property type="project" value="UniProtKB-UniRule"/>
</dbReference>
<dbReference type="NCBIfam" id="TIGR01928">
    <property type="entry name" value="menC_lowGC_arch"/>
    <property type="match status" value="1"/>
</dbReference>
<dbReference type="InterPro" id="IPR036849">
    <property type="entry name" value="Enolase-like_C_sf"/>
</dbReference>
<protein>
    <recommendedName>
        <fullName evidence="5 6">o-succinylbenzoate synthase</fullName>
        <ecNumber evidence="5 6">4.2.1.113</ecNumber>
    </recommendedName>
</protein>
<dbReference type="SFLD" id="SFLDF00009">
    <property type="entry name" value="o-succinylbenzoate_synthase"/>
    <property type="match status" value="1"/>
</dbReference>
<keyword evidence="3" id="KW-0460">Magnesium</keyword>
<dbReference type="GO" id="GO:0043748">
    <property type="term" value="F:O-succinylbenzoate synthase activity"/>
    <property type="evidence" value="ECO:0007669"/>
    <property type="project" value="UniProtKB-EC"/>
</dbReference>
<dbReference type="Gene3D" id="3.30.390.10">
    <property type="entry name" value="Enolase-like, N-terminal domain"/>
    <property type="match status" value="1"/>
</dbReference>
<evidence type="ECO:0000256" key="4">
    <source>
        <dbReference type="ARBA" id="ARBA00023239"/>
    </source>
</evidence>
<keyword evidence="9" id="KW-1185">Reference proteome</keyword>